<dbReference type="PANTHER" id="PTHR48100:SF1">
    <property type="entry name" value="HISTIDINE PHOSPHATASE FAMILY PROTEIN-RELATED"/>
    <property type="match status" value="1"/>
</dbReference>
<keyword evidence="1" id="KW-0324">Glycolysis</keyword>
<accession>A9SQW8</accession>
<dbReference type="EnsemblPlants" id="Pp3c17_10220V3.2">
    <property type="protein sequence ID" value="PAC:32908541.CDS.1"/>
    <property type="gene ID" value="Pp3c17_10220"/>
</dbReference>
<reference evidence="4 6" key="2">
    <citation type="journal article" date="2018" name="Plant J.">
        <title>The Physcomitrella patens chromosome-scale assembly reveals moss genome structure and evolution.</title>
        <authorList>
            <person name="Lang D."/>
            <person name="Ullrich K.K."/>
            <person name="Murat F."/>
            <person name="Fuchs J."/>
            <person name="Jenkins J."/>
            <person name="Haas F.B."/>
            <person name="Piednoel M."/>
            <person name="Gundlach H."/>
            <person name="Van Bel M."/>
            <person name="Meyberg R."/>
            <person name="Vives C."/>
            <person name="Morata J."/>
            <person name="Symeonidi A."/>
            <person name="Hiss M."/>
            <person name="Muchero W."/>
            <person name="Kamisugi Y."/>
            <person name="Saleh O."/>
            <person name="Blanc G."/>
            <person name="Decker E.L."/>
            <person name="van Gessel N."/>
            <person name="Grimwood J."/>
            <person name="Hayes R.D."/>
            <person name="Graham S.W."/>
            <person name="Gunter L.E."/>
            <person name="McDaniel S.F."/>
            <person name="Hoernstein S.N.W."/>
            <person name="Larsson A."/>
            <person name="Li F.W."/>
            <person name="Perroud P.F."/>
            <person name="Phillips J."/>
            <person name="Ranjan P."/>
            <person name="Rokshar D.S."/>
            <person name="Rothfels C.J."/>
            <person name="Schneider L."/>
            <person name="Shu S."/>
            <person name="Stevenson D.W."/>
            <person name="Thummler F."/>
            <person name="Tillich M."/>
            <person name="Villarreal Aguilar J.C."/>
            <person name="Widiez T."/>
            <person name="Wong G.K."/>
            <person name="Wymore A."/>
            <person name="Zhang Y."/>
            <person name="Zimmer A.D."/>
            <person name="Quatrano R.S."/>
            <person name="Mayer K.F.X."/>
            <person name="Goodstein D."/>
            <person name="Casacuberta J.M."/>
            <person name="Vandepoele K."/>
            <person name="Reski R."/>
            <person name="Cuming A.C."/>
            <person name="Tuskan G.A."/>
            <person name="Maumus F."/>
            <person name="Salse J."/>
            <person name="Schmutz J."/>
            <person name="Rensing S.A."/>
        </authorList>
    </citation>
    <scope>NUCLEOTIDE SEQUENCE [LARGE SCALE GENOMIC DNA]</scope>
    <source>
        <strain evidence="5 6">cv. Gransden 2004</strain>
    </source>
</reference>
<evidence type="ECO:0000313" key="6">
    <source>
        <dbReference type="Proteomes" id="UP000006727"/>
    </source>
</evidence>
<dbReference type="Pfam" id="PF00300">
    <property type="entry name" value="His_Phos_1"/>
    <property type="match status" value="2"/>
</dbReference>
<evidence type="ECO:0000313" key="5">
    <source>
        <dbReference type="EnsemblPlants" id="PAC:32908540.CDS.1"/>
    </source>
</evidence>
<dbReference type="CDD" id="cd07067">
    <property type="entry name" value="HP_PGM_like"/>
    <property type="match status" value="1"/>
</dbReference>
<dbReference type="EMBL" id="ABEU02000017">
    <property type="protein sequence ID" value="PNR36038.1"/>
    <property type="molecule type" value="Genomic_DNA"/>
</dbReference>
<gene>
    <name evidence="5" type="primary">LOC112294347</name>
    <name evidence="4" type="ORF">PHYPA_021888</name>
</gene>
<dbReference type="PROSITE" id="PS00175">
    <property type="entry name" value="PG_MUTASE"/>
    <property type="match status" value="1"/>
</dbReference>
<dbReference type="GO" id="GO:0016791">
    <property type="term" value="F:phosphatase activity"/>
    <property type="evidence" value="ECO:0000318"/>
    <property type="project" value="GO_Central"/>
</dbReference>
<dbReference type="Gramene" id="Pp3c17_10220V3.1">
    <property type="protein sequence ID" value="PAC:32908540.CDS.1"/>
    <property type="gene ID" value="Pp3c17_10220"/>
</dbReference>
<evidence type="ECO:0000256" key="3">
    <source>
        <dbReference type="ARBA" id="ARBA00038362"/>
    </source>
</evidence>
<dbReference type="InterPro" id="IPR001345">
    <property type="entry name" value="PG/BPGM_mutase_AS"/>
</dbReference>
<dbReference type="PANTHER" id="PTHR48100">
    <property type="entry name" value="BROAD-SPECIFICITY PHOSPHATASE YOR283W-RELATED"/>
    <property type="match status" value="1"/>
</dbReference>
<dbReference type="OMA" id="NCECRPL"/>
<organism evidence="4">
    <name type="scientific">Physcomitrium patens</name>
    <name type="common">Spreading-leaved earth moss</name>
    <name type="synonym">Physcomitrella patens</name>
    <dbReference type="NCBI Taxonomy" id="3218"/>
    <lineage>
        <taxon>Eukaryota</taxon>
        <taxon>Viridiplantae</taxon>
        <taxon>Streptophyta</taxon>
        <taxon>Embryophyta</taxon>
        <taxon>Bryophyta</taxon>
        <taxon>Bryophytina</taxon>
        <taxon>Bryopsida</taxon>
        <taxon>Funariidae</taxon>
        <taxon>Funariales</taxon>
        <taxon>Funariaceae</taxon>
        <taxon>Physcomitrium</taxon>
    </lineage>
</organism>
<dbReference type="SMART" id="SM00855">
    <property type="entry name" value="PGAM"/>
    <property type="match status" value="1"/>
</dbReference>
<reference evidence="5" key="3">
    <citation type="submission" date="2020-12" db="UniProtKB">
        <authorList>
            <consortium name="EnsemblPlants"/>
        </authorList>
    </citation>
    <scope>IDENTIFICATION</scope>
</reference>
<evidence type="ECO:0000313" key="4">
    <source>
        <dbReference type="EMBL" id="PNR36038.1"/>
    </source>
</evidence>
<dbReference type="RefSeq" id="XP_024400430.1">
    <property type="nucleotide sequence ID" value="XM_024544662.2"/>
</dbReference>
<dbReference type="GO" id="GO:0005737">
    <property type="term" value="C:cytoplasm"/>
    <property type="evidence" value="ECO:0000318"/>
    <property type="project" value="GO_Central"/>
</dbReference>
<keyword evidence="2" id="KW-0413">Isomerase</keyword>
<evidence type="ECO:0000256" key="1">
    <source>
        <dbReference type="ARBA" id="ARBA00023152"/>
    </source>
</evidence>
<name>A9SQW8_PHYPA</name>
<keyword evidence="6" id="KW-1185">Reference proteome</keyword>
<dbReference type="Proteomes" id="UP000006727">
    <property type="component" value="Chromosome 17"/>
</dbReference>
<dbReference type="EnsemblPlants" id="Pp3c17_10220V3.1">
    <property type="protein sequence ID" value="PAC:32908540.CDS.1"/>
    <property type="gene ID" value="Pp3c17_10220"/>
</dbReference>
<dbReference type="SUPFAM" id="SSF53254">
    <property type="entry name" value="Phosphoglycerate mutase-like"/>
    <property type="match status" value="1"/>
</dbReference>
<dbReference type="PaxDb" id="3218-PP1S105_196V6.1"/>
<dbReference type="STRING" id="3218.A9SQW8"/>
<dbReference type="OrthoDB" id="496981at2759"/>
<reference evidence="4 6" key="1">
    <citation type="journal article" date="2008" name="Science">
        <title>The Physcomitrella genome reveals evolutionary insights into the conquest of land by plants.</title>
        <authorList>
            <person name="Rensing S."/>
            <person name="Lang D."/>
            <person name="Zimmer A."/>
            <person name="Terry A."/>
            <person name="Salamov A."/>
            <person name="Shapiro H."/>
            <person name="Nishiyama T."/>
            <person name="Perroud P.-F."/>
            <person name="Lindquist E."/>
            <person name="Kamisugi Y."/>
            <person name="Tanahashi T."/>
            <person name="Sakakibara K."/>
            <person name="Fujita T."/>
            <person name="Oishi K."/>
            <person name="Shin-I T."/>
            <person name="Kuroki Y."/>
            <person name="Toyoda A."/>
            <person name="Suzuki Y."/>
            <person name="Hashimoto A."/>
            <person name="Yamaguchi K."/>
            <person name="Sugano A."/>
            <person name="Kohara Y."/>
            <person name="Fujiyama A."/>
            <person name="Anterola A."/>
            <person name="Aoki S."/>
            <person name="Ashton N."/>
            <person name="Barbazuk W.B."/>
            <person name="Barker E."/>
            <person name="Bennetzen J."/>
            <person name="Bezanilla M."/>
            <person name="Blankenship R."/>
            <person name="Cho S.H."/>
            <person name="Dutcher S."/>
            <person name="Estelle M."/>
            <person name="Fawcett J.A."/>
            <person name="Gundlach H."/>
            <person name="Hanada K."/>
            <person name="Heyl A."/>
            <person name="Hicks K.A."/>
            <person name="Hugh J."/>
            <person name="Lohr M."/>
            <person name="Mayer K."/>
            <person name="Melkozernov A."/>
            <person name="Murata T."/>
            <person name="Nelson D."/>
            <person name="Pils B."/>
            <person name="Prigge M."/>
            <person name="Reiss B."/>
            <person name="Renner T."/>
            <person name="Rombauts S."/>
            <person name="Rushton P."/>
            <person name="Sanderfoot A."/>
            <person name="Schween G."/>
            <person name="Shiu S.-H."/>
            <person name="Stueber K."/>
            <person name="Theodoulou F.L."/>
            <person name="Tu H."/>
            <person name="Van de Peer Y."/>
            <person name="Verrier P.J."/>
            <person name="Waters E."/>
            <person name="Wood A."/>
            <person name="Yang L."/>
            <person name="Cove D."/>
            <person name="Cuming A."/>
            <person name="Hasebe M."/>
            <person name="Lucas S."/>
            <person name="Mishler D.B."/>
            <person name="Reski R."/>
            <person name="Grigoriev I."/>
            <person name="Quatrano R.S."/>
            <person name="Boore J.L."/>
        </authorList>
    </citation>
    <scope>NUCLEOTIDE SEQUENCE [LARGE SCALE GENOMIC DNA]</scope>
    <source>
        <strain evidence="5 6">cv. Gransden 2004</strain>
    </source>
</reference>
<sequence>MTKASGAYPLARCKVIYLVRHGQATHNKARLESPDDSVYKSEAYFDAPLTDLGWYQAQYLREHVTLTGAIKPQLVVTSPLSRCIQTAIGVFGSGKPIRSSEPTDTALMLTNVAGTHPSVSSKCCPKFMAVEWCREHLGIHPCDRRQDITTLQTQYPAVDFTDILSDQDIHWKPDTREQPQEVRYRARGFANWLLNQTEQKIAVVSHSGFIWEFTRLFGADLSRQVKEELQGGYANCEVRSVLLVDKVGIEQPFGKTDFAGCSAKYFPGQ</sequence>
<dbReference type="InterPro" id="IPR029033">
    <property type="entry name" value="His_PPase_superfam"/>
</dbReference>
<proteinExistence type="inferred from homology"/>
<dbReference type="AlphaFoldDB" id="A9SQW8"/>
<dbReference type="Gramene" id="Pp3c17_10220V3.2">
    <property type="protein sequence ID" value="PAC:32908541.CDS.1"/>
    <property type="gene ID" value="Pp3c17_10220"/>
</dbReference>
<dbReference type="GeneID" id="112294347"/>
<dbReference type="InterPro" id="IPR013078">
    <property type="entry name" value="His_Pase_superF_clade-1"/>
</dbReference>
<dbReference type="Gene3D" id="3.40.50.1240">
    <property type="entry name" value="Phosphoglycerate mutase-like"/>
    <property type="match status" value="1"/>
</dbReference>
<evidence type="ECO:0000256" key="2">
    <source>
        <dbReference type="ARBA" id="ARBA00023235"/>
    </source>
</evidence>
<evidence type="ECO:0008006" key="7">
    <source>
        <dbReference type="Google" id="ProtNLM"/>
    </source>
</evidence>
<dbReference type="HOGENOM" id="CLU_039184_4_0_1"/>
<protein>
    <recommendedName>
        <fullName evidence="7">Phosphoglycerate mutase-like protein</fullName>
    </recommendedName>
</protein>
<dbReference type="InterPro" id="IPR050275">
    <property type="entry name" value="PGM_Phosphatase"/>
</dbReference>
<comment type="similarity">
    <text evidence="3">Belongs to the phosphoglycerate mutase family.</text>
</comment>
<dbReference type="eggNOG" id="KOG4754">
    <property type="taxonomic scope" value="Eukaryota"/>
</dbReference>